<reference evidence="3 4" key="1">
    <citation type="submission" date="2017-03" db="EMBL/GenBank/DDBJ databases">
        <title>Lifting the veil on microbial sulfur biogeochemistry in mining wastewaters.</title>
        <authorList>
            <person name="Kantor R.S."/>
            <person name="Colenbrander Nelson T."/>
            <person name="Marshall S."/>
            <person name="Bennett D."/>
            <person name="Apte S."/>
            <person name="Camacho D."/>
            <person name="Thomas B.C."/>
            <person name="Warren L.A."/>
            <person name="Banfield J.F."/>
        </authorList>
    </citation>
    <scope>NUCLEOTIDE SEQUENCE [LARGE SCALE GENOMIC DNA]</scope>
    <source>
        <strain evidence="3">32-68-21</strain>
    </source>
</reference>
<dbReference type="InterPro" id="IPR021136">
    <property type="entry name" value="Flagellar_hook_control-like_C"/>
</dbReference>
<dbReference type="CDD" id="cd17470">
    <property type="entry name" value="T3SS_Flik_C"/>
    <property type="match status" value="1"/>
</dbReference>
<accession>A0A258HDS7</accession>
<dbReference type="Pfam" id="PF02120">
    <property type="entry name" value="Flg_hook"/>
    <property type="match status" value="1"/>
</dbReference>
<dbReference type="Gene3D" id="3.30.750.140">
    <property type="match status" value="1"/>
</dbReference>
<evidence type="ECO:0000259" key="2">
    <source>
        <dbReference type="Pfam" id="PF02120"/>
    </source>
</evidence>
<feature type="domain" description="Flagellar hook-length control protein-like C-terminal" evidence="2">
    <location>
        <begin position="34"/>
        <end position="109"/>
    </location>
</feature>
<dbReference type="InterPro" id="IPR038610">
    <property type="entry name" value="FliK-like_C_sf"/>
</dbReference>
<evidence type="ECO:0000313" key="3">
    <source>
        <dbReference type="EMBL" id="OYX55160.1"/>
    </source>
</evidence>
<gene>
    <name evidence="3" type="ORF">B7Y86_14410</name>
</gene>
<evidence type="ECO:0000256" key="1">
    <source>
        <dbReference type="SAM" id="MobiDB-lite"/>
    </source>
</evidence>
<proteinExistence type="predicted"/>
<dbReference type="EMBL" id="NCEQ01000016">
    <property type="protein sequence ID" value="OYX55160.1"/>
    <property type="molecule type" value="Genomic_DNA"/>
</dbReference>
<name>A0A258HDS7_9CAUL</name>
<evidence type="ECO:0000313" key="4">
    <source>
        <dbReference type="Proteomes" id="UP000216147"/>
    </source>
</evidence>
<feature type="region of interest" description="Disordered" evidence="1">
    <location>
        <begin position="111"/>
        <end position="130"/>
    </location>
</feature>
<organism evidence="3 4">
    <name type="scientific">Brevundimonas subvibrioides</name>
    <dbReference type="NCBI Taxonomy" id="74313"/>
    <lineage>
        <taxon>Bacteria</taxon>
        <taxon>Pseudomonadati</taxon>
        <taxon>Pseudomonadota</taxon>
        <taxon>Alphaproteobacteria</taxon>
        <taxon>Caulobacterales</taxon>
        <taxon>Caulobacteraceae</taxon>
        <taxon>Brevundimonas</taxon>
    </lineage>
</organism>
<sequence length="167" mass="18039">MEARPAETGVSQALSTLSRATIETTAQIAAQIVRKLEGRSTRFEMALTPEGLGQVDVSLDIDADGKLIARMAFDNPQAATELRGRADELRRQLQDAGFTVADDALSFAERDASAGQQGGSAFDRRPDPRNARAFGAASRLEADADRLLTPGRWIPLTLTPDRVDMKV</sequence>
<protein>
    <recommendedName>
        <fullName evidence="2">Flagellar hook-length control protein-like C-terminal domain-containing protein</fullName>
    </recommendedName>
</protein>
<dbReference type="AlphaFoldDB" id="A0A258HDS7"/>
<dbReference type="Proteomes" id="UP000216147">
    <property type="component" value="Unassembled WGS sequence"/>
</dbReference>
<comment type="caution">
    <text evidence="3">The sequence shown here is derived from an EMBL/GenBank/DDBJ whole genome shotgun (WGS) entry which is preliminary data.</text>
</comment>